<gene>
    <name evidence="1" type="ORF">GW7_18055</name>
</gene>
<dbReference type="Proteomes" id="UP000006813">
    <property type="component" value="Unassembled WGS sequence"/>
</dbReference>
<evidence type="ECO:0000313" key="1">
    <source>
        <dbReference type="EMBL" id="EHB06221.1"/>
    </source>
</evidence>
<dbReference type="InParanoid" id="G5BAB0"/>
<name>G5BAB0_HETGA</name>
<dbReference type="PANTHER" id="PTHR14682:SF1">
    <property type="entry name" value="KATNB1-LIKE PROTEIN 1"/>
    <property type="match status" value="1"/>
</dbReference>
<dbReference type="PANTHER" id="PTHR14682">
    <property type="entry name" value="KATNB1-LIKE PROTEIN 1"/>
    <property type="match status" value="1"/>
</dbReference>
<protein>
    <recommendedName>
        <fullName evidence="3">KATNB1-like protein 1</fullName>
    </recommendedName>
</protein>
<dbReference type="AlphaFoldDB" id="G5BAB0"/>
<reference evidence="1 2" key="1">
    <citation type="journal article" date="2011" name="Nature">
        <title>Genome sequencing reveals insights into physiology and longevity of the naked mole rat.</title>
        <authorList>
            <person name="Kim E.B."/>
            <person name="Fang X."/>
            <person name="Fushan A.A."/>
            <person name="Huang Z."/>
            <person name="Lobanov A.V."/>
            <person name="Han L."/>
            <person name="Marino S.M."/>
            <person name="Sun X."/>
            <person name="Turanov A.A."/>
            <person name="Yang P."/>
            <person name="Yim S.H."/>
            <person name="Zhao X."/>
            <person name="Kasaikina M.V."/>
            <person name="Stoletzki N."/>
            <person name="Peng C."/>
            <person name="Polak P."/>
            <person name="Xiong Z."/>
            <person name="Kiezun A."/>
            <person name="Zhu Y."/>
            <person name="Chen Y."/>
            <person name="Kryukov G.V."/>
            <person name="Zhang Q."/>
            <person name="Peshkin L."/>
            <person name="Yang L."/>
            <person name="Bronson R.T."/>
            <person name="Buffenstein R."/>
            <person name="Wang B."/>
            <person name="Han C."/>
            <person name="Li Q."/>
            <person name="Chen L."/>
            <person name="Zhao W."/>
            <person name="Sunyaev S.R."/>
            <person name="Park T.J."/>
            <person name="Zhang G."/>
            <person name="Wang J."/>
            <person name="Gladyshev V.N."/>
        </authorList>
    </citation>
    <scope>NUCLEOTIDE SEQUENCE [LARGE SCALE GENOMIC DNA]</scope>
</reference>
<dbReference type="InterPro" id="IPR042404">
    <property type="entry name" value="KATNBL1"/>
</dbReference>
<evidence type="ECO:0008006" key="3">
    <source>
        <dbReference type="Google" id="ProtNLM"/>
    </source>
</evidence>
<sequence>MKVKSSPKQLAAYINRTVRQAVKSPDILHKVFYHRKKVHHPFPNSCYQKKQSPRSGGCDMANKENELACAGHLPEKLHHNSQTYVINSSDSGSSQTESQSSKYSGFFSQVSQDHETMAQVLLGRNLRSNMALIFWRKRSLSELVAYLVRKKTIE</sequence>
<dbReference type="GO" id="GO:0005730">
    <property type="term" value="C:nucleolus"/>
    <property type="evidence" value="ECO:0007669"/>
    <property type="project" value="TreeGrafter"/>
</dbReference>
<dbReference type="EMBL" id="JH169227">
    <property type="protein sequence ID" value="EHB06221.1"/>
    <property type="molecule type" value="Genomic_DNA"/>
</dbReference>
<organism evidence="1 2">
    <name type="scientific">Heterocephalus glaber</name>
    <name type="common">Naked mole rat</name>
    <dbReference type="NCBI Taxonomy" id="10181"/>
    <lineage>
        <taxon>Eukaryota</taxon>
        <taxon>Metazoa</taxon>
        <taxon>Chordata</taxon>
        <taxon>Craniata</taxon>
        <taxon>Vertebrata</taxon>
        <taxon>Euteleostomi</taxon>
        <taxon>Mammalia</taxon>
        <taxon>Eutheria</taxon>
        <taxon>Euarchontoglires</taxon>
        <taxon>Glires</taxon>
        <taxon>Rodentia</taxon>
        <taxon>Hystricomorpha</taxon>
        <taxon>Bathyergidae</taxon>
        <taxon>Heterocephalus</taxon>
    </lineage>
</organism>
<proteinExistence type="predicted"/>
<evidence type="ECO:0000313" key="2">
    <source>
        <dbReference type="Proteomes" id="UP000006813"/>
    </source>
</evidence>
<accession>G5BAB0</accession>
<dbReference type="STRING" id="10181.G5BAB0"/>